<dbReference type="EMBL" id="FWFO01000001">
    <property type="protein sequence ID" value="SLN48236.1"/>
    <property type="molecule type" value="Genomic_DNA"/>
</dbReference>
<feature type="transmembrane region" description="Helical" evidence="1">
    <location>
        <begin position="21"/>
        <end position="43"/>
    </location>
</feature>
<dbReference type="AlphaFoldDB" id="A0A1Y5SW03"/>
<organism evidence="2 3">
    <name type="scientific">Falsiruegeria litorea R37</name>
    <dbReference type="NCBI Taxonomy" id="1200284"/>
    <lineage>
        <taxon>Bacteria</taxon>
        <taxon>Pseudomonadati</taxon>
        <taxon>Pseudomonadota</taxon>
        <taxon>Alphaproteobacteria</taxon>
        <taxon>Rhodobacterales</taxon>
        <taxon>Roseobacteraceae</taxon>
        <taxon>Falsiruegeria</taxon>
    </lineage>
</organism>
<evidence type="ECO:0000256" key="1">
    <source>
        <dbReference type="SAM" id="Phobius"/>
    </source>
</evidence>
<accession>A0A1Y5SW03</accession>
<keyword evidence="3" id="KW-1185">Reference proteome</keyword>
<evidence type="ECO:0008006" key="4">
    <source>
        <dbReference type="Google" id="ProtNLM"/>
    </source>
</evidence>
<keyword evidence="1" id="KW-1133">Transmembrane helix</keyword>
<proteinExistence type="predicted"/>
<keyword evidence="1" id="KW-0472">Membrane</keyword>
<evidence type="ECO:0000313" key="2">
    <source>
        <dbReference type="EMBL" id="SLN48236.1"/>
    </source>
</evidence>
<dbReference type="Proteomes" id="UP000193077">
    <property type="component" value="Unassembled WGS sequence"/>
</dbReference>
<name>A0A1Y5SW03_9RHOB</name>
<protein>
    <recommendedName>
        <fullName evidence="4">TadE-like protein</fullName>
    </recommendedName>
</protein>
<sequence>MSLSMFKKFLGRFARDEKGSVSVEFVLMFPVLFWVIMACYTYFDGYRQSAANLKAAFTISDLISRETAGINETYIDSMQRLLNLMTRSQSATKVRISVIRWDEEDDRYYVDWSRVRGFQDELTNATIGDMAERLPTMPDEERVILVETSNTYVPPFKVGINEMEMDNFVFTRPRFTNQVAWAS</sequence>
<reference evidence="2 3" key="1">
    <citation type="submission" date="2017-03" db="EMBL/GenBank/DDBJ databases">
        <authorList>
            <person name="Afonso C.L."/>
            <person name="Miller P.J."/>
            <person name="Scott M.A."/>
            <person name="Spackman E."/>
            <person name="Goraichik I."/>
            <person name="Dimitrov K.M."/>
            <person name="Suarez D.L."/>
            <person name="Swayne D.E."/>
        </authorList>
    </citation>
    <scope>NUCLEOTIDE SEQUENCE [LARGE SCALE GENOMIC DNA]</scope>
    <source>
        <strain evidence="2 3">CECT 7639</strain>
    </source>
</reference>
<evidence type="ECO:0000313" key="3">
    <source>
        <dbReference type="Proteomes" id="UP000193077"/>
    </source>
</evidence>
<gene>
    <name evidence="2" type="ORF">TRL7639_02655</name>
</gene>
<keyword evidence="1" id="KW-0812">Transmembrane</keyword>